<dbReference type="EMBL" id="HF563609">
    <property type="protein sequence ID" value="CCP25287.1"/>
    <property type="molecule type" value="Genomic_DNA"/>
</dbReference>
<reference evidence="4" key="1">
    <citation type="journal article" date="2013" name="Genome Announc.">
        <title>First Genome Sequence of a Syntrophic Acetate-Oxidizing Bacterium, Tepidanaerobacter acetatoxydans Strain Re1.</title>
        <authorList>
            <person name="Manzoor S."/>
            <person name="Bongcam-Rudloff E."/>
            <person name="Schnurer A."/>
            <person name="Muller B."/>
        </authorList>
    </citation>
    <scope>NUCLEOTIDE SEQUENCE</scope>
    <source>
        <strain evidence="4">Re1</strain>
    </source>
</reference>
<dbReference type="PANTHER" id="PTHR43054:SF1">
    <property type="entry name" value="SCYLLO-INOSITOL 2-DEHYDROGENASE (NADP(+)) IOLU"/>
    <property type="match status" value="1"/>
</dbReference>
<keyword evidence="5" id="KW-1185">Reference proteome</keyword>
<dbReference type="InterPro" id="IPR036291">
    <property type="entry name" value="NAD(P)-bd_dom_sf"/>
</dbReference>
<dbReference type="EMBL" id="JQ979072">
    <property type="protein sequence ID" value="AFV95331.1"/>
    <property type="molecule type" value="Genomic_DNA"/>
</dbReference>
<organism evidence="3">
    <name type="scientific">Tepidanaerobacter acetatoxydans (strain DSM 21804 / JCM 16047 / Re1)</name>
    <dbReference type="NCBI Taxonomy" id="1209989"/>
    <lineage>
        <taxon>Bacteria</taxon>
        <taxon>Bacillati</taxon>
        <taxon>Bacillota</taxon>
        <taxon>Clostridia</taxon>
        <taxon>Thermosediminibacterales</taxon>
        <taxon>Tepidanaerobacteraceae</taxon>
        <taxon>Tepidanaerobacter</taxon>
    </lineage>
</organism>
<dbReference type="GO" id="GO:0016491">
    <property type="term" value="F:oxidoreductase activity"/>
    <property type="evidence" value="ECO:0007669"/>
    <property type="project" value="UniProtKB-KW"/>
</dbReference>
<dbReference type="STRING" id="1209989.TepRe1_0546"/>
<evidence type="ECO:0000259" key="2">
    <source>
        <dbReference type="Pfam" id="PF22725"/>
    </source>
</evidence>
<dbReference type="Gene3D" id="3.40.50.720">
    <property type="entry name" value="NAD(P)-binding Rossmann-like Domain"/>
    <property type="match status" value="1"/>
</dbReference>
<gene>
    <name evidence="4" type="primary">yulF</name>
    <name evidence="4" type="ordered locus">TEPIRE1_0596</name>
</gene>
<feature type="domain" description="Gfo/Idh/MocA-like oxidoreductase N-terminal" evidence="1">
    <location>
        <begin position="2"/>
        <end position="119"/>
    </location>
</feature>
<protein>
    <submittedName>
        <fullName evidence="3">Putative oxidoreductase</fullName>
    </submittedName>
</protein>
<dbReference type="Pfam" id="PF01408">
    <property type="entry name" value="GFO_IDH_MocA"/>
    <property type="match status" value="1"/>
</dbReference>
<proteinExistence type="predicted"/>
<dbReference type="KEGG" id="tae:TepiRe1_0596"/>
<dbReference type="PANTHER" id="PTHR43054">
    <property type="match status" value="1"/>
</dbReference>
<feature type="domain" description="GFO/IDH/MocA-like oxidoreductase" evidence="2">
    <location>
        <begin position="138"/>
        <end position="247"/>
    </location>
</feature>
<dbReference type="GO" id="GO:0000166">
    <property type="term" value="F:nucleotide binding"/>
    <property type="evidence" value="ECO:0007669"/>
    <property type="project" value="InterPro"/>
</dbReference>
<dbReference type="OrthoDB" id="240873at2"/>
<dbReference type="Proteomes" id="UP000010802">
    <property type="component" value="Chromosome"/>
</dbReference>
<dbReference type="AlphaFoldDB" id="K7RZV4"/>
<accession>K7RZV4</accession>
<dbReference type="KEGG" id="tep:TepRe1_0546"/>
<dbReference type="RefSeq" id="WP_013777657.1">
    <property type="nucleotide sequence ID" value="NC_015519.1"/>
</dbReference>
<dbReference type="InterPro" id="IPR055170">
    <property type="entry name" value="GFO_IDH_MocA-like_dom"/>
</dbReference>
<dbReference type="PATRIC" id="fig|1209989.3.peg.643"/>
<dbReference type="SUPFAM" id="SSF51735">
    <property type="entry name" value="NAD(P)-binding Rossmann-fold domains"/>
    <property type="match status" value="1"/>
</dbReference>
<dbReference type="eggNOG" id="COG0673">
    <property type="taxonomic scope" value="Bacteria"/>
</dbReference>
<evidence type="ECO:0000313" key="4">
    <source>
        <dbReference type="EMBL" id="CCP25287.1"/>
    </source>
</evidence>
<dbReference type="Gene3D" id="3.30.360.10">
    <property type="entry name" value="Dihydrodipicolinate Reductase, domain 2"/>
    <property type="match status" value="1"/>
</dbReference>
<evidence type="ECO:0000313" key="3">
    <source>
        <dbReference type="EMBL" id="AFV95331.1"/>
    </source>
</evidence>
<evidence type="ECO:0000259" key="1">
    <source>
        <dbReference type="Pfam" id="PF01408"/>
    </source>
</evidence>
<evidence type="ECO:0000313" key="5">
    <source>
        <dbReference type="Proteomes" id="UP000010802"/>
    </source>
</evidence>
<accession>F4LVF9</accession>
<dbReference type="SUPFAM" id="SSF55347">
    <property type="entry name" value="Glyceraldehyde-3-phosphate dehydrogenase-like, C-terminal domain"/>
    <property type="match status" value="1"/>
</dbReference>
<dbReference type="HOGENOM" id="CLU_023194_7_0_9"/>
<dbReference type="InterPro" id="IPR000683">
    <property type="entry name" value="Gfo/Idh/MocA-like_OxRdtase_N"/>
</dbReference>
<reference evidence="5" key="2">
    <citation type="journal article" date="2013" name="Genome Announc.">
        <title>First genome sequence of a syntrophic acetate-oxidizing bacterium, Tepidanaerobacter acetatoxydans strain Re1.</title>
        <authorList>
            <person name="Manzoor S."/>
            <person name="Bongcam-Rudloff E."/>
            <person name="Schnurer A."/>
            <person name="Muller B."/>
        </authorList>
    </citation>
    <scope>NUCLEOTIDE SEQUENCE [LARGE SCALE GENOMIC DNA]</scope>
    <source>
        <strain evidence="5">Re1</strain>
    </source>
</reference>
<dbReference type="Pfam" id="PF22725">
    <property type="entry name" value="GFO_IDH_MocA_C3"/>
    <property type="match status" value="1"/>
</dbReference>
<name>K7RZV4_TEPAE</name>
<keyword evidence="4" id="KW-0560">Oxidoreductase</keyword>
<reference evidence="3" key="3">
    <citation type="journal article" date="2013" name="MicrobiologyOpen">
        <title>First insights into the syntrophic acetate-oxidizing bacteria--a genetic study.</title>
        <authorList>
            <person name="Muller B."/>
            <person name="Sun L."/>
            <person name="Schnurer A."/>
        </authorList>
    </citation>
    <scope>NUCLEOTIDE SEQUENCE</scope>
    <source>
        <strain evidence="3">Re1</strain>
    </source>
</reference>
<sequence length="329" mass="36662">MIRFGVVGTSWITDAFIKGASLNEDFKLAAVYSRTEEKAKKFAANYSVKNIFTDLDDMAKSPLIDAVYIASPNSLHAEQSILFMNHKKHVLCEKPLASNSNEVKNMIKASKGNNVVLMEALKTGFLPNFIAVKDNLHKLGKIRRVIANFCQYSSRYDGFKQGNRYNIFDPAFSAGSLMDIGVYCTYFVINLFGIPKDIIAIGTMLESGVDGQGTVCLKYDEMEAVIIHSKITDSAIPSEIQGESGSMVIDKISVPQKITIHYRKDGVQNISRPQIEDDMYYEAAEFINLIKTGKIESDINSHKLSLSIMSVLDEARRQMGVVFPADNRK</sequence>